<evidence type="ECO:0000256" key="1">
    <source>
        <dbReference type="SAM" id="MobiDB-lite"/>
    </source>
</evidence>
<dbReference type="KEGG" id="cfl:Cfla_0400"/>
<dbReference type="STRING" id="446466.Cfla_0400"/>
<evidence type="ECO:0000313" key="3">
    <source>
        <dbReference type="EMBL" id="ADG73317.1"/>
    </source>
</evidence>
<feature type="region of interest" description="Disordered" evidence="1">
    <location>
        <begin position="23"/>
        <end position="60"/>
    </location>
</feature>
<evidence type="ECO:0000256" key="2">
    <source>
        <dbReference type="SAM" id="SignalP"/>
    </source>
</evidence>
<feature type="chain" id="PRO_5003077486" description="Lipoprotein" evidence="2">
    <location>
        <begin position="25"/>
        <end position="193"/>
    </location>
</feature>
<sequence>MERRLASGFVLVVVAVMSACTAGAEPPGTTSPVPSAADVSPSPAVAGSVTATSTPTVAGPVTAGPGPASTEELTCAAPDEHVLGWLRTRVREDLPASDVVVVEVGPGDDPSRTWSVVAARSYSDSWGASEYNPVSYLTTAPDGAVDADWIAIGRALQAPKGSVDWSKVSWTGDRLARGQQAQALALSCLDGPR</sequence>
<evidence type="ECO:0008006" key="5">
    <source>
        <dbReference type="Google" id="ProtNLM"/>
    </source>
</evidence>
<dbReference type="EMBL" id="CP001964">
    <property type="protein sequence ID" value="ADG73317.1"/>
    <property type="molecule type" value="Genomic_DNA"/>
</dbReference>
<dbReference type="RefSeq" id="WP_013115651.1">
    <property type="nucleotide sequence ID" value="NC_014151.1"/>
</dbReference>
<protein>
    <recommendedName>
        <fullName evidence="5">Lipoprotein</fullName>
    </recommendedName>
</protein>
<accession>D5UHP3</accession>
<proteinExistence type="predicted"/>
<evidence type="ECO:0000313" key="4">
    <source>
        <dbReference type="Proteomes" id="UP000000849"/>
    </source>
</evidence>
<gene>
    <name evidence="3" type="ordered locus">Cfla_0400</name>
</gene>
<dbReference type="PROSITE" id="PS51257">
    <property type="entry name" value="PROKAR_LIPOPROTEIN"/>
    <property type="match status" value="1"/>
</dbReference>
<name>D5UHP3_CELFN</name>
<dbReference type="HOGENOM" id="CLU_1406518_0_0_11"/>
<organism evidence="3 4">
    <name type="scientific">Cellulomonas flavigena (strain ATCC 482 / DSM 20109 / BCRC 11376 / JCM 18109 / NBRC 3775 / NCIMB 8073 / NRS 134)</name>
    <dbReference type="NCBI Taxonomy" id="446466"/>
    <lineage>
        <taxon>Bacteria</taxon>
        <taxon>Bacillati</taxon>
        <taxon>Actinomycetota</taxon>
        <taxon>Actinomycetes</taxon>
        <taxon>Micrococcales</taxon>
        <taxon>Cellulomonadaceae</taxon>
        <taxon>Cellulomonas</taxon>
    </lineage>
</organism>
<feature type="compositionally biased region" description="Low complexity" evidence="1">
    <location>
        <begin position="31"/>
        <end position="49"/>
    </location>
</feature>
<feature type="signal peptide" evidence="2">
    <location>
        <begin position="1"/>
        <end position="24"/>
    </location>
</feature>
<dbReference type="AlphaFoldDB" id="D5UHP3"/>
<reference evidence="3 4" key="1">
    <citation type="journal article" date="2010" name="Stand. Genomic Sci.">
        <title>Complete genome sequence of Cellulomonas flavigena type strain (134).</title>
        <authorList>
            <person name="Abt B."/>
            <person name="Foster B."/>
            <person name="Lapidus A."/>
            <person name="Clum A."/>
            <person name="Sun H."/>
            <person name="Pukall R."/>
            <person name="Lucas S."/>
            <person name="Glavina Del Rio T."/>
            <person name="Nolan M."/>
            <person name="Tice H."/>
            <person name="Cheng J.F."/>
            <person name="Pitluck S."/>
            <person name="Liolios K."/>
            <person name="Ivanova N."/>
            <person name="Mavromatis K."/>
            <person name="Ovchinnikova G."/>
            <person name="Pati A."/>
            <person name="Goodwin L."/>
            <person name="Chen A."/>
            <person name="Palaniappan K."/>
            <person name="Land M."/>
            <person name="Hauser L."/>
            <person name="Chang Y.J."/>
            <person name="Jeffries C.D."/>
            <person name="Rohde M."/>
            <person name="Goker M."/>
            <person name="Woyke T."/>
            <person name="Bristow J."/>
            <person name="Eisen J.A."/>
            <person name="Markowitz V."/>
            <person name="Hugenholtz P."/>
            <person name="Kyrpides N.C."/>
            <person name="Klenk H.P."/>
        </authorList>
    </citation>
    <scope>NUCLEOTIDE SEQUENCE [LARGE SCALE GENOMIC DNA]</scope>
    <source>
        <strain evidence="4">ATCC 482 / DSM 20109 / BCRC 11376 / JCM 18109 / NBRC 3775 / NCIMB 8073 / NRS 134</strain>
    </source>
</reference>
<keyword evidence="4" id="KW-1185">Reference proteome</keyword>
<keyword evidence="2" id="KW-0732">Signal</keyword>
<dbReference type="Proteomes" id="UP000000849">
    <property type="component" value="Chromosome"/>
</dbReference>